<dbReference type="InterPro" id="IPR002372">
    <property type="entry name" value="PQQ_rpt_dom"/>
</dbReference>
<proteinExistence type="predicted"/>
<gene>
    <name evidence="2" type="ordered locus">RB6486</name>
</gene>
<evidence type="ECO:0000259" key="1">
    <source>
        <dbReference type="Pfam" id="PF13360"/>
    </source>
</evidence>
<dbReference type="PANTHER" id="PTHR34512">
    <property type="entry name" value="CELL SURFACE PROTEIN"/>
    <property type="match status" value="1"/>
</dbReference>
<name>Q7UQ73_RHOBA</name>
<dbReference type="Proteomes" id="UP000001025">
    <property type="component" value="Chromosome"/>
</dbReference>
<dbReference type="STRING" id="243090.RB6486"/>
<reference evidence="2 3" key="1">
    <citation type="journal article" date="2003" name="Proc. Natl. Acad. Sci. U.S.A.">
        <title>Complete genome sequence of the marine planctomycete Pirellula sp. strain 1.</title>
        <authorList>
            <person name="Gloeckner F.O."/>
            <person name="Kube M."/>
            <person name="Bauer M."/>
            <person name="Teeling H."/>
            <person name="Lombardot T."/>
            <person name="Ludwig W."/>
            <person name="Gade D."/>
            <person name="Beck A."/>
            <person name="Borzym K."/>
            <person name="Heitmann K."/>
            <person name="Rabus R."/>
            <person name="Schlesner H."/>
            <person name="Amann R."/>
            <person name="Reinhardt R."/>
        </authorList>
    </citation>
    <scope>NUCLEOTIDE SEQUENCE [LARGE SCALE GENOMIC DNA]</scope>
    <source>
        <strain evidence="3">DSM 10527 / NCIMB 13988 / SH1</strain>
    </source>
</reference>
<keyword evidence="2" id="KW-0723">Serine/threonine-protein kinase</keyword>
<protein>
    <submittedName>
        <fullName evidence="2">Probable serine/threonine protein kinase related protein</fullName>
    </submittedName>
</protein>
<feature type="domain" description="Pyrrolo-quinoline quinone repeat" evidence="1">
    <location>
        <begin position="173"/>
        <end position="289"/>
    </location>
</feature>
<dbReference type="PATRIC" id="fig|243090.15.peg.3141"/>
<evidence type="ECO:0000313" key="3">
    <source>
        <dbReference type="Proteomes" id="UP000001025"/>
    </source>
</evidence>
<dbReference type="PANTHER" id="PTHR34512:SF30">
    <property type="entry name" value="OUTER MEMBRANE PROTEIN ASSEMBLY FACTOR BAMB"/>
    <property type="match status" value="1"/>
</dbReference>
<dbReference type="InParanoid" id="Q7UQ73"/>
<sequence length="455" mass="48996">MTMFYRRNDTFQRFQDISSARKVPAMLRFGCCFALLWGGFVLPSVTAEDLSSQIWPTSRGDFAATGASPKGLADGLVLQWETKTAEAIESAPVSDGKHVFVVDVMGGIEALKLATGESLWRHELDTGFVASPSLYVPQNISQTIGAVNVLDAGDLPEDTSPMTAEQIDAWSATQTTVLVSGDVEGNVVAWDPASGEQLWKGLTDGEISASPSFYVLRHLGASGEIELQPRALVTSQDGSLYCFAMKSGELIWKYETGDQIRCGASVGDGKTYLGGCDGGLHVVDLTTGKASRAAIPLGGPTGSTPAIRDGKLFVPIMDGVLYAFTPQNDSEDDVMPTWEYSDPDRAQEYRGSVAVNDDVVIVTSRNKTVDAIERSSGKLRWRVTLKRRADASPVIAGDDVWVASTDGRLLRLSIENGDEKWNFEIRGAFIGEPAIVGERLVIADDEGVVRSFGPK</sequence>
<dbReference type="SMART" id="SM00564">
    <property type="entry name" value="PQQ"/>
    <property type="match status" value="6"/>
</dbReference>
<dbReference type="SUPFAM" id="SSF50998">
    <property type="entry name" value="Quinoprotein alcohol dehydrogenase-like"/>
    <property type="match status" value="2"/>
</dbReference>
<dbReference type="Gene3D" id="2.130.10.10">
    <property type="entry name" value="YVTN repeat-like/Quinoprotein amine dehydrogenase"/>
    <property type="match status" value="3"/>
</dbReference>
<organism evidence="2 3">
    <name type="scientific">Rhodopirellula baltica (strain DSM 10527 / NCIMB 13988 / SH1)</name>
    <dbReference type="NCBI Taxonomy" id="243090"/>
    <lineage>
        <taxon>Bacteria</taxon>
        <taxon>Pseudomonadati</taxon>
        <taxon>Planctomycetota</taxon>
        <taxon>Planctomycetia</taxon>
        <taxon>Pirellulales</taxon>
        <taxon>Pirellulaceae</taxon>
        <taxon>Rhodopirellula</taxon>
    </lineage>
</organism>
<dbReference type="EMBL" id="BX294144">
    <property type="protein sequence ID" value="CAD74832.1"/>
    <property type="molecule type" value="Genomic_DNA"/>
</dbReference>
<dbReference type="eggNOG" id="COG1520">
    <property type="taxonomic scope" value="Bacteria"/>
</dbReference>
<keyword evidence="2" id="KW-0808">Transferase</keyword>
<dbReference type="InterPro" id="IPR011047">
    <property type="entry name" value="Quinoprotein_ADH-like_sf"/>
</dbReference>
<dbReference type="InterPro" id="IPR018391">
    <property type="entry name" value="PQQ_b-propeller_rpt"/>
</dbReference>
<dbReference type="EnsemblBacteria" id="CAD74832">
    <property type="protein sequence ID" value="CAD74832"/>
    <property type="gene ID" value="RB6486"/>
</dbReference>
<accession>Q7UQ73</accession>
<dbReference type="GO" id="GO:0004674">
    <property type="term" value="F:protein serine/threonine kinase activity"/>
    <property type="evidence" value="ECO:0007669"/>
    <property type="project" value="UniProtKB-KW"/>
</dbReference>
<feature type="domain" description="Pyrrolo-quinoline quinone repeat" evidence="1">
    <location>
        <begin position="79"/>
        <end position="126"/>
    </location>
</feature>
<dbReference type="KEGG" id="rba:RB6486"/>
<dbReference type="AlphaFoldDB" id="Q7UQ73"/>
<feature type="domain" description="Pyrrolo-quinoline quinone repeat" evidence="1">
    <location>
        <begin position="349"/>
        <end position="449"/>
    </location>
</feature>
<dbReference type="InterPro" id="IPR015943">
    <property type="entry name" value="WD40/YVTN_repeat-like_dom_sf"/>
</dbReference>
<keyword evidence="3" id="KW-1185">Reference proteome</keyword>
<dbReference type="HOGENOM" id="CLU_027480_2_1_0"/>
<evidence type="ECO:0000313" key="2">
    <source>
        <dbReference type="EMBL" id="CAD74832.1"/>
    </source>
</evidence>
<keyword evidence="2" id="KW-0418">Kinase</keyword>
<dbReference type="OrthoDB" id="256225at2"/>
<dbReference type="Pfam" id="PF13360">
    <property type="entry name" value="PQQ_2"/>
    <property type="match status" value="3"/>
</dbReference>